<dbReference type="RefSeq" id="WP_129622660.1">
    <property type="nucleotide sequence ID" value="NZ_LR215043.1"/>
</dbReference>
<gene>
    <name evidence="2" type="ORF">NCTC10184_00004</name>
</gene>
<dbReference type="SUPFAM" id="SSF52266">
    <property type="entry name" value="SGNH hydrolase"/>
    <property type="match status" value="1"/>
</dbReference>
<name>A0A449B9F6_9BACT</name>
<dbReference type="Proteomes" id="UP000290876">
    <property type="component" value="Chromosome"/>
</dbReference>
<dbReference type="Pfam" id="PF00657">
    <property type="entry name" value="Lipase_GDSL"/>
    <property type="match status" value="1"/>
</dbReference>
<proteinExistence type="predicted"/>
<reference evidence="2 3" key="1">
    <citation type="submission" date="2019-01" db="EMBL/GenBank/DDBJ databases">
        <authorList>
            <consortium name="Pathogen Informatics"/>
        </authorList>
    </citation>
    <scope>NUCLEOTIDE SEQUENCE [LARGE SCALE GENOMIC DNA]</scope>
    <source>
        <strain evidence="2 3">NCTC10184</strain>
    </source>
</reference>
<dbReference type="CDD" id="cd00229">
    <property type="entry name" value="SGNH_hydrolase"/>
    <property type="match status" value="1"/>
</dbReference>
<organism evidence="2 3">
    <name type="scientific">Mycoplasmopsis columbinasalis</name>
    <dbReference type="NCBI Taxonomy" id="114880"/>
    <lineage>
        <taxon>Bacteria</taxon>
        <taxon>Bacillati</taxon>
        <taxon>Mycoplasmatota</taxon>
        <taxon>Mycoplasmoidales</taxon>
        <taxon>Metamycoplasmataceae</taxon>
        <taxon>Mycoplasmopsis</taxon>
    </lineage>
</organism>
<feature type="compositionally biased region" description="Basic and acidic residues" evidence="1">
    <location>
        <begin position="67"/>
        <end position="87"/>
    </location>
</feature>
<dbReference type="InterPro" id="IPR036514">
    <property type="entry name" value="SGNH_hydro_sf"/>
</dbReference>
<evidence type="ECO:0000313" key="3">
    <source>
        <dbReference type="Proteomes" id="UP000290876"/>
    </source>
</evidence>
<accession>A0A449B9F6</accession>
<dbReference type="OrthoDB" id="399880at2"/>
<keyword evidence="3" id="KW-1185">Reference proteome</keyword>
<dbReference type="SUPFAM" id="SSF48371">
    <property type="entry name" value="ARM repeat"/>
    <property type="match status" value="1"/>
</dbReference>
<feature type="region of interest" description="Disordered" evidence="1">
    <location>
        <begin position="67"/>
        <end position="94"/>
    </location>
</feature>
<sequence>MKIGLKKLLIISILGSSGVVGTTTLLTQIKTKTTEVTTVNEPVEPKAETTTTNDLDSTLDKDIFSSEQLDSKPSEDLASKADADKSDQPQTSSVHLLGTEKQVRYIALGDSISAGFTALLPQDYQGELRDGKVSGLSFPAFLAKFIQTAAPEALASFENLSRSSSRLLEWNTILKNDFGSLTPKQLAELQTHFQTTDLNALRVNLLAKLQSANLITITLGANDVIDYLISKLSDLPLSQLFGQILNNSLNISQLVGIVSQFFQDAINSIKANQIEFINNLKTINPTANINFISYPLPLAQLSQMMNSFLANKINLPFEVSSVLISLLNTNIAAVAKDNGVNFLNVYDETYWKEHLDQLTPMLFDIHPSFYGYKKMAMDIFVKLTRKEASTQALNEHQWNFSANYLTDTTFYVRQLDFEQADNELYDRVFGTDKTQFLFTNDDLIKAHLNEVSRDNYYTRVINEDRFLNIILDESILLGLQNNFFRELDPDGLLYDFLTKNNLAHFREFKTWAREQNFFTTILRDAETAFFATDWNQDGTVDKADQKFQNLITAFKNAVLDETRNVSLIKNLLQIPFLSNESTRAEFKHILDVMLTNFLGSEKWLRQSVNLFTELLNTYNLGKFITKNDFATVATKLLTHPTFKDAIVEFVDLIFGQPQLFAENVTTYRDLFVSFFSNQKIQAKLTSSLSTIITDFLKDDELKPVFARVAAKLVLQNFKFDLDEVKFTQLLNYGIAGFSKVSKNLNLVETFFSSFFKSLGQTREFNFNFTKILENAFVQVQSIFTPTNIKQSILTFIKVLLSNENVSLYQSELKTFFLQLINSEKFYLNQKLVTAIGNLLSSQLNLSAQVQTEVKNVLAQFTKAPVFADLVESILAQVFAQDAAAYLNVTSFSQLIKVIFTNIEKNPAFFTKLNELAQWVLKQPTIQNLLTQALNDNRITKFISFETVKTLLADLLNSPETHNLVSNFVQNALNDNDEENLNYVSLLRNWFKNADNNTFISSYLASLVQIFLHKPTVKTAVVNIVTDLFPQSLSQNLEADRLHKFFAAFYDQVLIFNNEFDFSTTFIQDLIAELAQNPDAAQLNIITLLTTIAQKLFSDEKLSRQIFTIAQQLLSAETLREFAPEYKQFLVNLLTSATSPVAKILAGKLSEVAIRTFNLDVENTAPLQNSLRKLLTTNEFLDLTFVVVDQIFALTPEQISQTKDFNELIKLILQGMSHNDALFESANKLVQIALNDDTIAQLVLATIKKSVPLLATQIDLPFIKELSSLVFSSQAFREILDELIQSAFASTADGNQQLTFLVILKNWATNNNTEALSAKVKTFVTELINSDVVKNKVVDFITSEISDNLLANVEPARAKALFSALYNLAYQLQDQPEWNLINKFIDRLVVAIQNNDGSFNFVTYLQNFIQSEFSNFSAEGKLISILQSLLGSQELKNFKPEIAQILINAFQMPNGLFKNLLLDTLGAKIATVLKIKDLAALKNALSVLYNSKEFERVITLVVEQIFKWDARSLAQKNNLSELIALIFSDLGDNSELFSAIANLLEKAVTQDIFKTWIETKLSSLIPELGNKLDATFFVNLVRVAFKSPAFRTLVSDFLNVGLTASRDARLADKFNLISVLKNWIKAPQVRTRLAQTLQQLTTDLLENQDTWITIRNIIKSYIPAYLTEDIAPIRLNSLLNDLKTAFVEFQHNLNIIGDLVNQVLEAFVTQDNFSVVDFLTNYFKAQFRFADTNKLLVSALQKLLSDSNIRKYTPEFKTIILNLLTHPTSPVVAQLQQIFSSLNNNNVLTTQQTNELLNEILNLDSAHELIVALLNQMFLPENNQSYDSLTELFKATLSDLETNEALFTKLKTFVSDVSELPNFVLLMQDKLGFLAERVTSQSVYSLVKALTKQLLVSKNFRILLSHFVQNAFVTDTAAKLDLSKYFDFAALLKTWFTTPQAKEFISNNAQALILSFFNDNSENQELVTAVTNLATEYLTSSTNTSLTFLRQTNIQSFLKALYLEIPNLVADFGLITNFTPAFIEAFLAIPQNQTFDFKAFIVDFFAKNLVFVDANKKLNQTTLKTLLIKVLGNSRLYVERDGLAALLTQILSDQNSILTQQASKYLQRVLALDDQSTKTLTTNLVQSQAFRAFVQTAVDVLFSKDISQISNATNLVELFGHIFSENQTAWRQLTSFAGELAHIIVSEPTIKAHITNLITNLATKNNVEIDQKLFLHIIDAFFASESLQELLQALITDAMNYQKDSPTVNVYTFIKDFLVKNRRKISSILDKLIVDDLLLNKNVKQSILTTVNSLVKEWMKFGVFTVNFDQFLKDVYSSIVTTIANFGLSNKVANLFIHNFTELGSFANFDFTKIITTVTNDFVDSNIYYFLADLVANIFKNQSLQTANSKAVLSQIMLNLFANSSSPFQQKFVGQLAELATTNSFGYIDTADIFRYWDNLTHTDEFSNLLNALIEAGFNSANEFEETYKHYNLSDIIIRILDKAEVHNATTSFLNRTINYILAQKPITNTISQSLSQLLPHFSGNFFQKTFLNILIYALNSQQGNELLTNFLRNIFIRESNTNFVKNFNFANLASSWLFREKTSLAPLVKQLLHSTLDNLVNTLPNEISISSLPSQLINSLNKTQIYANFQLLLSLANDFLKQTQLLDNFVDEFFAWNESQNLNNNLEIQLSFSDFVANFASRYLSGDVLNQHIFTLTKSLLVNDQVNKVLAGGRGYKLDQMLTNVLLYLVNYRDKVGTKLTDTFTNWFGAQQVQKLGLDSNTLSKFYSDLMQNQATSKFILSFVSLVFNKTANNNAEIKTKILAAQNWWELFELLTDDSPTALRTETNFWTSLLNFVQAQPINSELVHKVIDHILVTQVPDLARFFDADLIFKVIKNLGVADLTKLSHNLFVFRNKAVAYHTAKDTEISISTIILDWIEHNLGLKQAPYATDLPALTANLINFTKKLFADTTILTNLVPKLYQLIPLAHKLSPEQENRMQNTFVYILQAALGTYQKASGEVEQLPAVFLLANIRDLIQGNFDFDKFVTRTYQVEVQLAHSSNTETAVTSQSFAQKFENWLSTIIAAFFDASSPNAADAQTKATFVLAILTKLDSKLAELALKPIATFFAPDKENISYDLILWRELLLQESAHKLFSAFFQTKPSVVATPTSVFNLALMLKNFVFAKTDTLFAAFKNVLDEYAAKLIFTRWYDSQVAHLHSAFNRYIDANTALTIVKDFFSTDTKVARTVIAHFKSTLTRNLQMFVPVTYAEQEPANTKFTFDFRPLFLAHNQQGQNSSALF</sequence>
<dbReference type="Gene3D" id="3.40.50.1110">
    <property type="entry name" value="SGNH hydrolase"/>
    <property type="match status" value="1"/>
</dbReference>
<dbReference type="InterPro" id="IPR001087">
    <property type="entry name" value="GDSL"/>
</dbReference>
<dbReference type="KEGG" id="mcob:NCTC10184_00004"/>
<protein>
    <submittedName>
        <fullName evidence="2">Uncharacterized protein</fullName>
    </submittedName>
</protein>
<evidence type="ECO:0000313" key="2">
    <source>
        <dbReference type="EMBL" id="VEU77794.1"/>
    </source>
</evidence>
<dbReference type="GO" id="GO:0016788">
    <property type="term" value="F:hydrolase activity, acting on ester bonds"/>
    <property type="evidence" value="ECO:0007669"/>
    <property type="project" value="InterPro"/>
</dbReference>
<dbReference type="InterPro" id="IPR016024">
    <property type="entry name" value="ARM-type_fold"/>
</dbReference>
<evidence type="ECO:0000256" key="1">
    <source>
        <dbReference type="SAM" id="MobiDB-lite"/>
    </source>
</evidence>
<dbReference type="EMBL" id="LR215043">
    <property type="protein sequence ID" value="VEU77794.1"/>
    <property type="molecule type" value="Genomic_DNA"/>
</dbReference>